<accession>A0A553I3T1</accession>
<feature type="compositionally biased region" description="Basic and acidic residues" evidence="2">
    <location>
        <begin position="369"/>
        <end position="384"/>
    </location>
</feature>
<comment type="caution">
    <text evidence="4">The sequence shown here is derived from an EMBL/GenBank/DDBJ whole genome shotgun (WGS) entry which is preliminary data.</text>
</comment>
<comment type="similarity">
    <text evidence="1">Belongs to the IUNH family.</text>
</comment>
<dbReference type="InterPro" id="IPR001910">
    <property type="entry name" value="Inosine/uridine_hydrolase_dom"/>
</dbReference>
<name>A0A553I3T1_9PEZI</name>
<evidence type="ECO:0000256" key="2">
    <source>
        <dbReference type="SAM" id="MobiDB-lite"/>
    </source>
</evidence>
<dbReference type="Gene3D" id="3.90.245.10">
    <property type="entry name" value="Ribonucleoside hydrolase-like"/>
    <property type="match status" value="1"/>
</dbReference>
<reference evidence="5" key="1">
    <citation type="submission" date="2019-06" db="EMBL/GenBank/DDBJ databases">
        <title>Draft genome sequence of the griseofulvin-producing fungus Xylaria cubensis strain G536.</title>
        <authorList>
            <person name="Mead M.E."/>
            <person name="Raja H.A."/>
            <person name="Steenwyk J.L."/>
            <person name="Knowles S.L."/>
            <person name="Oberlies N.H."/>
            <person name="Rokas A."/>
        </authorList>
    </citation>
    <scope>NUCLEOTIDE SEQUENCE [LARGE SCALE GENOMIC DNA]</scope>
    <source>
        <strain evidence="5">G536</strain>
    </source>
</reference>
<protein>
    <recommendedName>
        <fullName evidence="3">Inosine/uridine-preferring nucleoside hydrolase domain-containing protein</fullName>
    </recommendedName>
</protein>
<feature type="domain" description="Inosine/uridine-preferring nucleoside hydrolase" evidence="3">
    <location>
        <begin position="23"/>
        <end position="272"/>
    </location>
</feature>
<dbReference type="PANTHER" id="PTHR43264">
    <property type="match status" value="1"/>
</dbReference>
<proteinExistence type="inferred from homology"/>
<dbReference type="STRING" id="2512241.A0A553I3T1"/>
<dbReference type="Proteomes" id="UP000319160">
    <property type="component" value="Unassembled WGS sequence"/>
</dbReference>
<dbReference type="OrthoDB" id="187522at2759"/>
<dbReference type="AlphaFoldDB" id="A0A553I3T1"/>
<dbReference type="InterPro" id="IPR036452">
    <property type="entry name" value="Ribo_hydro-like"/>
</dbReference>
<dbReference type="SUPFAM" id="SSF53590">
    <property type="entry name" value="Nucleoside hydrolase"/>
    <property type="match status" value="1"/>
</dbReference>
<feature type="region of interest" description="Disordered" evidence="2">
    <location>
        <begin position="331"/>
        <end position="384"/>
    </location>
</feature>
<dbReference type="CDD" id="cd02652">
    <property type="entry name" value="nuc_hydro_2"/>
    <property type="match status" value="1"/>
</dbReference>
<feature type="compositionally biased region" description="Low complexity" evidence="2">
    <location>
        <begin position="341"/>
        <end position="352"/>
    </location>
</feature>
<evidence type="ECO:0000259" key="3">
    <source>
        <dbReference type="Pfam" id="PF01156"/>
    </source>
</evidence>
<dbReference type="GO" id="GO:0016799">
    <property type="term" value="F:hydrolase activity, hydrolyzing N-glycosyl compounds"/>
    <property type="evidence" value="ECO:0007669"/>
    <property type="project" value="InterPro"/>
</dbReference>
<dbReference type="Pfam" id="PF01156">
    <property type="entry name" value="IU_nuc_hydro"/>
    <property type="match status" value="1"/>
</dbReference>
<evidence type="ECO:0000256" key="1">
    <source>
        <dbReference type="ARBA" id="ARBA00009176"/>
    </source>
</evidence>
<dbReference type="PANTHER" id="PTHR43264:SF1">
    <property type="entry name" value="INOSINE_URIDINE-PREFERRING NUCLEOSIDE HYDROLASE DOMAIN-CONTAINING PROTEIN"/>
    <property type="match status" value="1"/>
</dbReference>
<evidence type="ECO:0000313" key="5">
    <source>
        <dbReference type="Proteomes" id="UP000319160"/>
    </source>
</evidence>
<keyword evidence="5" id="KW-1185">Reference proteome</keyword>
<organism evidence="4 5">
    <name type="scientific">Xylaria flabelliformis</name>
    <dbReference type="NCBI Taxonomy" id="2512241"/>
    <lineage>
        <taxon>Eukaryota</taxon>
        <taxon>Fungi</taxon>
        <taxon>Dikarya</taxon>
        <taxon>Ascomycota</taxon>
        <taxon>Pezizomycotina</taxon>
        <taxon>Sordariomycetes</taxon>
        <taxon>Xylariomycetidae</taxon>
        <taxon>Xylariales</taxon>
        <taxon>Xylariaceae</taxon>
        <taxon>Xylaria</taxon>
    </lineage>
</organism>
<dbReference type="EMBL" id="VFLP01000019">
    <property type="protein sequence ID" value="TRX94859.1"/>
    <property type="molecule type" value="Genomic_DNA"/>
</dbReference>
<evidence type="ECO:0000313" key="4">
    <source>
        <dbReference type="EMBL" id="TRX94859.1"/>
    </source>
</evidence>
<sequence length="384" mass="41953">MKKLSVAITCLTSIAALGTRKNLIIDSDLFSDVDDASALLLAATSPHVNLLAVNINYPSTFSALTASAILAHYGLQVPIGARRPLSNDTFFDSWDYELGEYASKVAFHFSGGSLPWGHAEEAWDPVALYRKVLAEAEDDSVTIASIGFFENLSALLNSTADRYSDLSGRALVARKVSELVVMGGDYPSGYEFNFRGSNASLTAHVINTWEGQMVFLGYSVGKNVKSGRRLMVEGPDKDPVRMAYIYHTYYTPRPSWDPLAVLYAMNGLGDLFEFGNEYGYNHVEVNGSNHWVWDDAKIRNQFFLRLGADEEVVAAELDRLFLQGALSVSKPPLTTTPQGMNTPTSSSNSTNSAAVELVIEPARPPGKCWDAKAKPNQRAHDHAG</sequence>
<gene>
    <name evidence="4" type="ORF">FHL15_004320</name>
</gene>